<accession>A0AAW3V5E7</accession>
<comment type="caution">
    <text evidence="2">The sequence shown here is derived from an EMBL/GenBank/DDBJ whole genome shotgun (WGS) entry which is preliminary data.</text>
</comment>
<evidence type="ECO:0000313" key="3">
    <source>
        <dbReference type="Proteomes" id="UP000518681"/>
    </source>
</evidence>
<evidence type="ECO:0000256" key="1">
    <source>
        <dbReference type="SAM" id="MobiDB-lite"/>
    </source>
</evidence>
<gene>
    <name evidence="2" type="ORF">GGD69_005771</name>
</gene>
<name>A0AAW3V5E7_9BURK</name>
<protein>
    <submittedName>
        <fullName evidence="2">Uncharacterized protein</fullName>
    </submittedName>
</protein>
<dbReference type="EMBL" id="JACIIK010000010">
    <property type="protein sequence ID" value="MBB6204877.1"/>
    <property type="molecule type" value="Genomic_DNA"/>
</dbReference>
<sequence>MADGVEKVASWFLQSARDEIDLSDRPTNRSRVPGKGKKTPENLPTETDSNFFNSIGHFEAGVAPSYFIEGMLPCV</sequence>
<feature type="region of interest" description="Disordered" evidence="1">
    <location>
        <begin position="22"/>
        <end position="48"/>
    </location>
</feature>
<dbReference type="Proteomes" id="UP000518681">
    <property type="component" value="Unassembled WGS sequence"/>
</dbReference>
<proteinExistence type="predicted"/>
<dbReference type="RefSeq" id="WP_183799305.1">
    <property type="nucleotide sequence ID" value="NZ_JACIII010000009.1"/>
</dbReference>
<dbReference type="AlphaFoldDB" id="A0AAW3V5E7"/>
<organism evidence="2 3">
    <name type="scientific">Paraburkholderia fungorum</name>
    <dbReference type="NCBI Taxonomy" id="134537"/>
    <lineage>
        <taxon>Bacteria</taxon>
        <taxon>Pseudomonadati</taxon>
        <taxon>Pseudomonadota</taxon>
        <taxon>Betaproteobacteria</taxon>
        <taxon>Burkholderiales</taxon>
        <taxon>Burkholderiaceae</taxon>
        <taxon>Paraburkholderia</taxon>
    </lineage>
</organism>
<reference evidence="2 3" key="1">
    <citation type="submission" date="2020-08" db="EMBL/GenBank/DDBJ databases">
        <title>Genomic Encyclopedia of Type Strains, Phase IV (KMG-V): Genome sequencing to study the core and pangenomes of soil and plant-associated prokaryotes.</title>
        <authorList>
            <person name="Whitman W."/>
        </authorList>
    </citation>
    <scope>NUCLEOTIDE SEQUENCE [LARGE SCALE GENOMIC DNA]</scope>
    <source>
        <strain evidence="2 3">SEMIA 4013</strain>
    </source>
</reference>
<evidence type="ECO:0000313" key="2">
    <source>
        <dbReference type="EMBL" id="MBB6204877.1"/>
    </source>
</evidence>